<dbReference type="AlphaFoldDB" id="A0A365XWQ3"/>
<protein>
    <submittedName>
        <fullName evidence="1">Uncharacterized protein</fullName>
    </submittedName>
</protein>
<dbReference type="OrthoDB" id="662471at2"/>
<proteinExistence type="predicted"/>
<sequence length="169" mass="18936">MNYEIIEMQQLSGRKAGIYSVMIANDNLSLFEHFVKDHIGEHAMEIRSITQYLSYIGNRYGMQNRFFNVKRGRKADSVCALFDHPEQKLRLYCYRVGTVALIIGGGTTRPGKKGAAGLPEKLLASISRDISSKIRTGDIYWSEKEARLSGNLIFTVDGKQSSGGPEIQQ</sequence>
<reference evidence="1 2" key="1">
    <citation type="submission" date="2018-05" db="EMBL/GenBank/DDBJ databases">
        <title>Chitinophaga sp. K3CV102501T nov., isolated from isolated from a monsoon evergreen broad-leaved forest soil.</title>
        <authorList>
            <person name="Lv Y."/>
        </authorList>
    </citation>
    <scope>NUCLEOTIDE SEQUENCE [LARGE SCALE GENOMIC DNA]</scope>
    <source>
        <strain evidence="1 2">GDMCC 1.1325</strain>
    </source>
</reference>
<evidence type="ECO:0000313" key="1">
    <source>
        <dbReference type="EMBL" id="RBL90773.1"/>
    </source>
</evidence>
<dbReference type="RefSeq" id="WP_147243598.1">
    <property type="nucleotide sequence ID" value="NZ_QFFJ01000002.1"/>
</dbReference>
<name>A0A365XWQ3_9BACT</name>
<evidence type="ECO:0000313" key="2">
    <source>
        <dbReference type="Proteomes" id="UP000253410"/>
    </source>
</evidence>
<dbReference type="Proteomes" id="UP000253410">
    <property type="component" value="Unassembled WGS sequence"/>
</dbReference>
<keyword evidence="2" id="KW-1185">Reference proteome</keyword>
<gene>
    <name evidence="1" type="ORF">DF182_30495</name>
</gene>
<dbReference type="EMBL" id="QFFJ01000002">
    <property type="protein sequence ID" value="RBL90773.1"/>
    <property type="molecule type" value="Genomic_DNA"/>
</dbReference>
<accession>A0A365XWQ3</accession>
<organism evidence="1 2">
    <name type="scientific">Chitinophaga flava</name>
    <dbReference type="NCBI Taxonomy" id="2259036"/>
    <lineage>
        <taxon>Bacteria</taxon>
        <taxon>Pseudomonadati</taxon>
        <taxon>Bacteroidota</taxon>
        <taxon>Chitinophagia</taxon>
        <taxon>Chitinophagales</taxon>
        <taxon>Chitinophagaceae</taxon>
        <taxon>Chitinophaga</taxon>
    </lineage>
</organism>
<comment type="caution">
    <text evidence="1">The sequence shown here is derived from an EMBL/GenBank/DDBJ whole genome shotgun (WGS) entry which is preliminary data.</text>
</comment>